<dbReference type="Pfam" id="PF00132">
    <property type="entry name" value="Hexapep"/>
    <property type="match status" value="1"/>
</dbReference>
<dbReference type="InterPro" id="IPR051159">
    <property type="entry name" value="Hexapeptide_acetyltransf"/>
</dbReference>
<evidence type="ECO:0000313" key="5">
    <source>
        <dbReference type="Proteomes" id="UP000177050"/>
    </source>
</evidence>
<dbReference type="Gene3D" id="2.160.10.10">
    <property type="entry name" value="Hexapeptide repeat proteins"/>
    <property type="match status" value="1"/>
</dbReference>
<dbReference type="PROSITE" id="PS00101">
    <property type="entry name" value="HEXAPEP_TRANSFERASES"/>
    <property type="match status" value="1"/>
</dbReference>
<evidence type="ECO:0000256" key="1">
    <source>
        <dbReference type="ARBA" id="ARBA00007274"/>
    </source>
</evidence>
<reference evidence="4 5" key="1">
    <citation type="journal article" date="2016" name="Nat. Commun.">
        <title>Thousands of microbial genomes shed light on interconnected biogeochemical processes in an aquifer system.</title>
        <authorList>
            <person name="Anantharaman K."/>
            <person name="Brown C.T."/>
            <person name="Hug L.A."/>
            <person name="Sharon I."/>
            <person name="Castelle C.J."/>
            <person name="Probst A.J."/>
            <person name="Thomas B.C."/>
            <person name="Singh A."/>
            <person name="Wilkins M.J."/>
            <person name="Karaoz U."/>
            <person name="Brodie E.L."/>
            <person name="Williams K.H."/>
            <person name="Hubbard S.S."/>
            <person name="Banfield J.F."/>
        </authorList>
    </citation>
    <scope>NUCLEOTIDE SEQUENCE [LARGE SCALE GENOMIC DNA]</scope>
</reference>
<name>A0A1F7L2R0_9BACT</name>
<evidence type="ECO:0000313" key="4">
    <source>
        <dbReference type="EMBL" id="OGK74324.1"/>
    </source>
</evidence>
<comment type="similarity">
    <text evidence="1">Belongs to the transferase hexapeptide repeat family.</text>
</comment>
<organism evidence="4 5">
    <name type="scientific">Candidatus Roizmanbacteria bacterium RIFOXYD1_FULL_38_12</name>
    <dbReference type="NCBI Taxonomy" id="1802093"/>
    <lineage>
        <taxon>Bacteria</taxon>
        <taxon>Candidatus Roizmaniibacteriota</taxon>
    </lineage>
</organism>
<protein>
    <recommendedName>
        <fullName evidence="6">Acetyltransferase</fullName>
    </recommendedName>
</protein>
<dbReference type="PANTHER" id="PTHR23416">
    <property type="entry name" value="SIALIC ACID SYNTHASE-RELATED"/>
    <property type="match status" value="1"/>
</dbReference>
<dbReference type="EMBL" id="MGBR01000001">
    <property type="protein sequence ID" value="OGK74324.1"/>
    <property type="molecule type" value="Genomic_DNA"/>
</dbReference>
<evidence type="ECO:0008006" key="6">
    <source>
        <dbReference type="Google" id="ProtNLM"/>
    </source>
</evidence>
<dbReference type="CDD" id="cd04647">
    <property type="entry name" value="LbH_MAT_like"/>
    <property type="match status" value="1"/>
</dbReference>
<keyword evidence="3" id="KW-0677">Repeat</keyword>
<evidence type="ECO:0000256" key="2">
    <source>
        <dbReference type="ARBA" id="ARBA00022679"/>
    </source>
</evidence>
<dbReference type="GO" id="GO:0005829">
    <property type="term" value="C:cytosol"/>
    <property type="evidence" value="ECO:0007669"/>
    <property type="project" value="TreeGrafter"/>
</dbReference>
<comment type="caution">
    <text evidence="4">The sequence shown here is derived from an EMBL/GenBank/DDBJ whole genome shotgun (WGS) entry which is preliminary data.</text>
</comment>
<dbReference type="Proteomes" id="UP000177050">
    <property type="component" value="Unassembled WGS sequence"/>
</dbReference>
<dbReference type="InterPro" id="IPR018357">
    <property type="entry name" value="Hexapep_transf_CS"/>
</dbReference>
<dbReference type="PANTHER" id="PTHR23416:SF23">
    <property type="entry name" value="ACETYLTRANSFERASE C18B11.09C-RELATED"/>
    <property type="match status" value="1"/>
</dbReference>
<keyword evidence="2" id="KW-0808">Transferase</keyword>
<dbReference type="AlphaFoldDB" id="A0A1F7L2R0"/>
<proteinExistence type="inferred from homology"/>
<dbReference type="GO" id="GO:0008374">
    <property type="term" value="F:O-acyltransferase activity"/>
    <property type="evidence" value="ECO:0007669"/>
    <property type="project" value="TreeGrafter"/>
</dbReference>
<evidence type="ECO:0000256" key="3">
    <source>
        <dbReference type="ARBA" id="ARBA00022737"/>
    </source>
</evidence>
<sequence>MRNRFYKVIVEIEIYILHIVGYIPSHTIRNFLYFLAGIQIGKGSAIHMGAHFHDPKRIVIGEDTIIGEGMVFDGRDKIKIGNHVDIASQVMFYNSEHDIHSEHFEAICAPVIIEDYVFIGPRSIILPGVTVGRGAIIAAGAVVTKDVPPFSIVGGVPARLIGERKNKDPHYRLGRAELFR</sequence>
<accession>A0A1F7L2R0</accession>
<dbReference type="SUPFAM" id="SSF51161">
    <property type="entry name" value="Trimeric LpxA-like enzymes"/>
    <property type="match status" value="1"/>
</dbReference>
<dbReference type="InterPro" id="IPR011004">
    <property type="entry name" value="Trimer_LpxA-like_sf"/>
</dbReference>
<dbReference type="InterPro" id="IPR001451">
    <property type="entry name" value="Hexapep"/>
</dbReference>
<gene>
    <name evidence="4" type="ORF">A3K52_01360</name>
</gene>